<keyword evidence="3" id="KW-0050">Antiport</keyword>
<feature type="region of interest" description="Disordered" evidence="9">
    <location>
        <begin position="115"/>
        <end position="137"/>
    </location>
</feature>
<evidence type="ECO:0000256" key="2">
    <source>
        <dbReference type="ARBA" id="ARBA00022448"/>
    </source>
</evidence>
<dbReference type="Gene3D" id="1.20.1530.20">
    <property type="match status" value="1"/>
</dbReference>
<dbReference type="PANTHER" id="PTHR16254">
    <property type="entry name" value="POTASSIUM/PROTON ANTIPORTER-RELATED"/>
    <property type="match status" value="1"/>
</dbReference>
<dbReference type="PANTHER" id="PTHR16254:SF14">
    <property type="entry name" value="TRANSMEMBRANE AND COILED-COIL DOMAIN-CONTAINING PROTEIN 3"/>
    <property type="match status" value="1"/>
</dbReference>
<dbReference type="AlphaFoldDB" id="A0A1D1ZVC7"/>
<feature type="transmembrane region" description="Helical" evidence="10">
    <location>
        <begin position="315"/>
        <end position="336"/>
    </location>
</feature>
<feature type="transmembrane region" description="Helical" evidence="10">
    <location>
        <begin position="494"/>
        <end position="515"/>
    </location>
</feature>
<dbReference type="GO" id="GO:0016020">
    <property type="term" value="C:membrane"/>
    <property type="evidence" value="ECO:0007669"/>
    <property type="project" value="UniProtKB-SubCell"/>
</dbReference>
<feature type="transmembrane region" description="Helical" evidence="10">
    <location>
        <begin position="394"/>
        <end position="424"/>
    </location>
</feature>
<evidence type="ECO:0000256" key="1">
    <source>
        <dbReference type="ARBA" id="ARBA00004141"/>
    </source>
</evidence>
<evidence type="ECO:0000313" key="13">
    <source>
        <dbReference type="EMBL" id="JAT70898.1"/>
    </source>
</evidence>
<evidence type="ECO:0000259" key="12">
    <source>
        <dbReference type="Pfam" id="PF00999"/>
    </source>
</evidence>
<feature type="transmembrane region" description="Helical" evidence="10">
    <location>
        <begin position="348"/>
        <end position="374"/>
    </location>
</feature>
<dbReference type="InterPro" id="IPR045158">
    <property type="entry name" value="KEA4/5/6-like"/>
</dbReference>
<feature type="region of interest" description="Disordered" evidence="9">
    <location>
        <begin position="82"/>
        <end position="102"/>
    </location>
</feature>
<keyword evidence="4 10" id="KW-0812">Transmembrane</keyword>
<evidence type="ECO:0000256" key="9">
    <source>
        <dbReference type="SAM" id="MobiDB-lite"/>
    </source>
</evidence>
<proteinExistence type="predicted"/>
<gene>
    <name evidence="13" type="ORF">g.5936</name>
</gene>
<keyword evidence="2" id="KW-0813">Transport</keyword>
<feature type="transmembrane region" description="Helical" evidence="10">
    <location>
        <begin position="578"/>
        <end position="601"/>
    </location>
</feature>
<organism evidence="13">
    <name type="scientific">Auxenochlorella protothecoides</name>
    <name type="common">Green microalga</name>
    <name type="synonym">Chlorella protothecoides</name>
    <dbReference type="NCBI Taxonomy" id="3075"/>
    <lineage>
        <taxon>Eukaryota</taxon>
        <taxon>Viridiplantae</taxon>
        <taxon>Chlorophyta</taxon>
        <taxon>core chlorophytes</taxon>
        <taxon>Trebouxiophyceae</taxon>
        <taxon>Chlorellales</taxon>
        <taxon>Chlorellaceae</taxon>
        <taxon>Auxenochlorella</taxon>
    </lineage>
</organism>
<reference evidence="13" key="1">
    <citation type="submission" date="2015-08" db="EMBL/GenBank/DDBJ databases">
        <authorList>
            <person name="Babu N.S."/>
            <person name="Beckwith C.J."/>
            <person name="Beseler K.G."/>
            <person name="Brison A."/>
            <person name="Carone J.V."/>
            <person name="Caskin T.P."/>
            <person name="Diamond M."/>
            <person name="Durham M.E."/>
            <person name="Foxe J.M."/>
            <person name="Go M."/>
            <person name="Henderson B.A."/>
            <person name="Jones I.B."/>
            <person name="McGettigan J.A."/>
            <person name="Micheletti S.J."/>
            <person name="Nasrallah M.E."/>
            <person name="Ortiz D."/>
            <person name="Piller C.R."/>
            <person name="Privatt S.R."/>
            <person name="Schneider S.L."/>
            <person name="Sharp S."/>
            <person name="Smith T.C."/>
            <person name="Stanton J.D."/>
            <person name="Ullery H.E."/>
            <person name="Wilson R.J."/>
            <person name="Serrano M.G."/>
            <person name="Buck G."/>
            <person name="Lee V."/>
            <person name="Wang Y."/>
            <person name="Carvalho R."/>
            <person name="Voegtly L."/>
            <person name="Shi R."/>
            <person name="Duckworth R."/>
            <person name="Johnson A."/>
            <person name="Loviza R."/>
            <person name="Walstead R."/>
            <person name="Shah Z."/>
            <person name="Kiflezghi M."/>
            <person name="Wade K."/>
            <person name="Ball S.L."/>
            <person name="Bradley K.W."/>
            <person name="Asai D.J."/>
            <person name="Bowman C.A."/>
            <person name="Russell D.A."/>
            <person name="Pope W.H."/>
            <person name="Jacobs-Sera D."/>
            <person name="Hendrix R.W."/>
            <person name="Hatfull G.F."/>
        </authorList>
    </citation>
    <scope>NUCLEOTIDE SEQUENCE</scope>
</reference>
<evidence type="ECO:0000256" key="3">
    <source>
        <dbReference type="ARBA" id="ARBA00022449"/>
    </source>
</evidence>
<name>A0A1D1ZVC7_AUXPR</name>
<keyword evidence="6 10" id="KW-1133">Transmembrane helix</keyword>
<protein>
    <recommendedName>
        <fullName evidence="12">Cation/H+ exchanger transmembrane domain-containing protein</fullName>
    </recommendedName>
</protein>
<evidence type="ECO:0000256" key="6">
    <source>
        <dbReference type="ARBA" id="ARBA00022989"/>
    </source>
</evidence>
<evidence type="ECO:0000256" key="5">
    <source>
        <dbReference type="ARBA" id="ARBA00022729"/>
    </source>
</evidence>
<feature type="domain" description="Cation/H+ exchanger transmembrane" evidence="12">
    <location>
        <begin position="214"/>
        <end position="601"/>
    </location>
</feature>
<dbReference type="InterPro" id="IPR038770">
    <property type="entry name" value="Na+/solute_symporter_sf"/>
</dbReference>
<keyword evidence="5 11" id="KW-0732">Signal</keyword>
<dbReference type="EMBL" id="GDKF01007724">
    <property type="protein sequence ID" value="JAT70898.1"/>
    <property type="molecule type" value="Transcribed_RNA"/>
</dbReference>
<sequence>MARRATTRWHHIPILVLLYLCVDSCAAGGPLVSRTLLQAGATVPGIPDTKALILNTTAGNGTEKHKDTIAHILDEALREEFKHEEEKSAEQGSEYNKTAQAGDATEQTVIIISSKKDHQSHANATAEETGAQGNATAADASKAGAGVSADEAARLAAAAKAREAAAAAATGGEGDVDRIIDSKDNEYVLSKAGEEGGMGITLDPRLVKDLTVLIAACALMGMAMEAVGQPTINGYFIAGSVVGPGALNWVSEPVQVQSLAQLGVQLLLFSLGLEFSLAKLRAVRDVALLGGALQVALLSGLSAGVAAAIGTSPSLGAFVGALAGMSSTSIVVKCLSDRRCQHSASGQIVVGTLVIQDCMVGLLFALMPLLVLAARAAGADAGAAARAGGAGADAPAAVGLAAIAGVLWRVGLKLGGAVAVAAALSRLVLPRAAGWVARHASAEIQALAGVGACCCAALVTTRLGISAELGAFMAGATLAAAGAGEAIHARLDAITHFFLALFISSTGMVLAPPFLLHHLPVLAAGAALVVLVKGLVVGGVVLVFGYGLEVAAGVGLALAQVGEFVFVLLSLAHGQELLATQVYLLLMGITALSLLVTPFLLQLSMRLGTGQSWLAVAPSEVQMAGFPDSLTRPQRYRTSPPPALHPAALDPAAGTRKPRSSSVDLAAAV</sequence>
<evidence type="ECO:0000256" key="4">
    <source>
        <dbReference type="ARBA" id="ARBA00022692"/>
    </source>
</evidence>
<feature type="transmembrane region" description="Helical" evidence="10">
    <location>
        <begin position="521"/>
        <end position="544"/>
    </location>
</feature>
<feature type="chain" id="PRO_5008901245" description="Cation/H+ exchanger transmembrane domain-containing protein" evidence="11">
    <location>
        <begin position="28"/>
        <end position="669"/>
    </location>
</feature>
<feature type="signal peptide" evidence="11">
    <location>
        <begin position="1"/>
        <end position="27"/>
    </location>
</feature>
<dbReference type="InterPro" id="IPR006153">
    <property type="entry name" value="Cation/H_exchanger_TM"/>
</dbReference>
<comment type="subcellular location">
    <subcellularLocation>
        <location evidence="1">Membrane</location>
        <topology evidence="1">Multi-pass membrane protein</topology>
    </subcellularLocation>
</comment>
<evidence type="ECO:0000256" key="10">
    <source>
        <dbReference type="SAM" id="Phobius"/>
    </source>
</evidence>
<dbReference type="GO" id="GO:0015386">
    <property type="term" value="F:potassium:proton antiporter activity"/>
    <property type="evidence" value="ECO:0007669"/>
    <property type="project" value="InterPro"/>
</dbReference>
<keyword evidence="7" id="KW-0406">Ion transport</keyword>
<dbReference type="Pfam" id="PF00999">
    <property type="entry name" value="Na_H_Exchanger"/>
    <property type="match status" value="1"/>
</dbReference>
<evidence type="ECO:0000256" key="8">
    <source>
        <dbReference type="ARBA" id="ARBA00023136"/>
    </source>
</evidence>
<evidence type="ECO:0000256" key="11">
    <source>
        <dbReference type="SAM" id="SignalP"/>
    </source>
</evidence>
<feature type="transmembrane region" description="Helical" evidence="10">
    <location>
        <begin position="286"/>
        <end position="309"/>
    </location>
</feature>
<evidence type="ECO:0000256" key="7">
    <source>
        <dbReference type="ARBA" id="ARBA00023065"/>
    </source>
</evidence>
<accession>A0A1D1ZVC7</accession>
<keyword evidence="8 10" id="KW-0472">Membrane</keyword>
<feature type="compositionally biased region" description="Polar residues" evidence="9">
    <location>
        <begin position="91"/>
        <end position="102"/>
    </location>
</feature>
<feature type="region of interest" description="Disordered" evidence="9">
    <location>
        <begin position="635"/>
        <end position="669"/>
    </location>
</feature>
<feature type="transmembrane region" description="Helical" evidence="10">
    <location>
        <begin position="551"/>
        <end position="572"/>
    </location>
</feature>